<dbReference type="Proteomes" id="UP000806528">
    <property type="component" value="Unassembled WGS sequence"/>
</dbReference>
<dbReference type="RefSeq" id="WP_193121858.1">
    <property type="nucleotide sequence ID" value="NZ_JADBGI010000008.1"/>
</dbReference>
<keyword evidence="13" id="KW-1185">Reference proteome</keyword>
<sequence>MGQASQQAPGRHQLSQLDVLEAEAIFIMREVAAEFERPVLLFSGGKDSIVMLRLAEKAFWPGAVPFPVMHVDTGHNFPEVIEFRDRRVAEAGVRLVVASVQEQIDAGKVSEPTGRWASRNRLQTSALLEAIEENQFDAAFGGARRDEEKARAKERVFSFRDEFGQWDPKNQRPELWSVFNTRIERDEHIRVFPISNWTELDVWAYIKREGLELPSIYFAHEREVFERDGILLSDSPIINRGEGEDVFTETVRYRTVGDLTCTGAVKSDAVEIDDIITEIAATRLTERGQTRADDRASEAAMEDRKREGYF</sequence>
<dbReference type="InterPro" id="IPR014729">
    <property type="entry name" value="Rossmann-like_a/b/a_fold"/>
</dbReference>
<dbReference type="SUPFAM" id="SSF52402">
    <property type="entry name" value="Adenine nucleotide alpha hydrolases-like"/>
    <property type="match status" value="1"/>
</dbReference>
<evidence type="ECO:0000256" key="10">
    <source>
        <dbReference type="SAM" id="MobiDB-lite"/>
    </source>
</evidence>
<accession>A0ABR9P5V8</accession>
<protein>
    <recommendedName>
        <fullName evidence="3">Sulfate adenylyltransferase subunit 2</fullName>
        <ecNumber evidence="2">2.7.7.4</ecNumber>
    </recommendedName>
    <alternativeName>
        <fullName evidence="8">ATP-sulfurylase small subunit</fullName>
    </alternativeName>
    <alternativeName>
        <fullName evidence="9">Sulfate adenylate transferase</fullName>
    </alternativeName>
</protein>
<feature type="region of interest" description="Disordered" evidence="10">
    <location>
        <begin position="287"/>
        <end position="310"/>
    </location>
</feature>
<evidence type="ECO:0000256" key="6">
    <source>
        <dbReference type="ARBA" id="ARBA00022741"/>
    </source>
</evidence>
<proteinExistence type="inferred from homology"/>
<feature type="domain" description="Phosphoadenosine phosphosulphate reductase" evidence="11">
    <location>
        <begin position="38"/>
        <end position="263"/>
    </location>
</feature>
<comment type="similarity">
    <text evidence="1">Belongs to the PAPS reductase family. CysD subfamily.</text>
</comment>
<dbReference type="Pfam" id="PF01507">
    <property type="entry name" value="PAPS_reduct"/>
    <property type="match status" value="1"/>
</dbReference>
<evidence type="ECO:0000256" key="4">
    <source>
        <dbReference type="ARBA" id="ARBA00022679"/>
    </source>
</evidence>
<evidence type="ECO:0000259" key="11">
    <source>
        <dbReference type="Pfam" id="PF01507"/>
    </source>
</evidence>
<reference evidence="12 13" key="1">
    <citation type="submission" date="2020-09" db="EMBL/GenBank/DDBJ databases">
        <title>Diversity and distribution of actinomycetes associated with coral in the coast of Hainan.</title>
        <authorList>
            <person name="Li F."/>
        </authorList>
    </citation>
    <scope>NUCLEOTIDE SEQUENCE [LARGE SCALE GENOMIC DNA]</scope>
    <source>
        <strain evidence="12 13">HNM0947</strain>
    </source>
</reference>
<dbReference type="Gene3D" id="3.40.50.620">
    <property type="entry name" value="HUPs"/>
    <property type="match status" value="1"/>
</dbReference>
<dbReference type="InterPro" id="IPR002500">
    <property type="entry name" value="PAPS_reduct_dom"/>
</dbReference>
<dbReference type="PIRSF" id="PIRSF002936">
    <property type="entry name" value="CysDAde_trans"/>
    <property type="match status" value="1"/>
</dbReference>
<evidence type="ECO:0000256" key="3">
    <source>
        <dbReference type="ARBA" id="ARBA00022004"/>
    </source>
</evidence>
<gene>
    <name evidence="12" type="primary">cysD</name>
    <name evidence="12" type="ORF">IDM40_11015</name>
</gene>
<evidence type="ECO:0000256" key="2">
    <source>
        <dbReference type="ARBA" id="ARBA00012391"/>
    </source>
</evidence>
<dbReference type="GO" id="GO:0004781">
    <property type="term" value="F:sulfate adenylyltransferase (ATP) activity"/>
    <property type="evidence" value="ECO:0007669"/>
    <property type="project" value="UniProtKB-EC"/>
</dbReference>
<evidence type="ECO:0000313" key="13">
    <source>
        <dbReference type="Proteomes" id="UP000806528"/>
    </source>
</evidence>
<comment type="caution">
    <text evidence="12">The sequence shown here is derived from an EMBL/GenBank/DDBJ whole genome shotgun (WGS) entry which is preliminary data.</text>
</comment>
<dbReference type="EC" id="2.7.7.4" evidence="2"/>
<dbReference type="PANTHER" id="PTHR43196">
    <property type="entry name" value="SULFATE ADENYLYLTRANSFERASE SUBUNIT 2"/>
    <property type="match status" value="1"/>
</dbReference>
<dbReference type="NCBIfam" id="NF003587">
    <property type="entry name" value="PRK05253.1"/>
    <property type="match status" value="1"/>
</dbReference>
<keyword evidence="5 12" id="KW-0548">Nucleotidyltransferase</keyword>
<dbReference type="PANTHER" id="PTHR43196:SF1">
    <property type="entry name" value="SULFATE ADENYLYLTRANSFERASE SUBUNIT 2"/>
    <property type="match status" value="1"/>
</dbReference>
<evidence type="ECO:0000313" key="12">
    <source>
        <dbReference type="EMBL" id="MBE2999230.1"/>
    </source>
</evidence>
<evidence type="ECO:0000256" key="7">
    <source>
        <dbReference type="ARBA" id="ARBA00022840"/>
    </source>
</evidence>
<name>A0ABR9P5V8_9ACTN</name>
<organism evidence="12 13">
    <name type="scientific">Nocardiopsis coralli</name>
    <dbReference type="NCBI Taxonomy" id="2772213"/>
    <lineage>
        <taxon>Bacteria</taxon>
        <taxon>Bacillati</taxon>
        <taxon>Actinomycetota</taxon>
        <taxon>Actinomycetes</taxon>
        <taxon>Streptosporangiales</taxon>
        <taxon>Nocardiopsidaceae</taxon>
        <taxon>Nocardiopsis</taxon>
    </lineage>
</organism>
<evidence type="ECO:0000256" key="9">
    <source>
        <dbReference type="ARBA" id="ARBA00031812"/>
    </source>
</evidence>
<dbReference type="InterPro" id="IPR011784">
    <property type="entry name" value="SO4_adenylTrfase_ssu"/>
</dbReference>
<evidence type="ECO:0000256" key="8">
    <source>
        <dbReference type="ARBA" id="ARBA00030256"/>
    </source>
</evidence>
<keyword evidence="6" id="KW-0547">Nucleotide-binding</keyword>
<keyword evidence="4 12" id="KW-0808">Transferase</keyword>
<keyword evidence="7" id="KW-0067">ATP-binding</keyword>
<dbReference type="InterPro" id="IPR050128">
    <property type="entry name" value="Sulfate_adenylyltrnsfr_sub2"/>
</dbReference>
<evidence type="ECO:0000256" key="5">
    <source>
        <dbReference type="ARBA" id="ARBA00022695"/>
    </source>
</evidence>
<dbReference type="NCBIfam" id="NF009214">
    <property type="entry name" value="PRK12563.1"/>
    <property type="match status" value="1"/>
</dbReference>
<evidence type="ECO:0000256" key="1">
    <source>
        <dbReference type="ARBA" id="ARBA00008885"/>
    </source>
</evidence>
<dbReference type="EMBL" id="JADBGI010000008">
    <property type="protein sequence ID" value="MBE2999230.1"/>
    <property type="molecule type" value="Genomic_DNA"/>
</dbReference>
<dbReference type="NCBIfam" id="TIGR02039">
    <property type="entry name" value="CysD"/>
    <property type="match status" value="1"/>
</dbReference>